<name>A0A2T0MZA8_9ACTN</name>
<sequence>MDAYFRGVSWGERFGMTVSPEGGQSIWLDSPERVLTP</sequence>
<accession>A0A2T0MZA8</accession>
<dbReference type="EMBL" id="PVNG01000008">
    <property type="protein sequence ID" value="PRX64691.1"/>
    <property type="molecule type" value="Genomic_DNA"/>
</dbReference>
<protein>
    <submittedName>
        <fullName evidence="1">Uncharacterized protein</fullName>
    </submittedName>
</protein>
<comment type="caution">
    <text evidence="1">The sequence shown here is derived from an EMBL/GenBank/DDBJ whole genome shotgun (WGS) entry which is preliminary data.</text>
</comment>
<dbReference type="Proteomes" id="UP000238312">
    <property type="component" value="Unassembled WGS sequence"/>
</dbReference>
<dbReference type="AlphaFoldDB" id="A0A2T0MZA8"/>
<keyword evidence="2" id="KW-1185">Reference proteome</keyword>
<organism evidence="1 2">
    <name type="scientific">Nonomuraea fuscirosea</name>
    <dbReference type="NCBI Taxonomy" id="1291556"/>
    <lineage>
        <taxon>Bacteria</taxon>
        <taxon>Bacillati</taxon>
        <taxon>Actinomycetota</taxon>
        <taxon>Actinomycetes</taxon>
        <taxon>Streptosporangiales</taxon>
        <taxon>Streptosporangiaceae</taxon>
        <taxon>Nonomuraea</taxon>
    </lineage>
</organism>
<evidence type="ECO:0000313" key="1">
    <source>
        <dbReference type="EMBL" id="PRX64691.1"/>
    </source>
</evidence>
<proteinExistence type="predicted"/>
<evidence type="ECO:0000313" key="2">
    <source>
        <dbReference type="Proteomes" id="UP000238312"/>
    </source>
</evidence>
<gene>
    <name evidence="1" type="ORF">B0I32_10852</name>
</gene>
<reference evidence="1 2" key="1">
    <citation type="submission" date="2018-03" db="EMBL/GenBank/DDBJ databases">
        <title>Genomic Encyclopedia of Type Strains, Phase III (KMG-III): the genomes of soil and plant-associated and newly described type strains.</title>
        <authorList>
            <person name="Whitman W."/>
        </authorList>
    </citation>
    <scope>NUCLEOTIDE SEQUENCE [LARGE SCALE GENOMIC DNA]</scope>
    <source>
        <strain evidence="1 2">CGMCC 4.7104</strain>
    </source>
</reference>